<comment type="caution">
    <text evidence="1">The sequence shown here is derived from an EMBL/GenBank/DDBJ whole genome shotgun (WGS) entry which is preliminary data.</text>
</comment>
<protein>
    <submittedName>
        <fullName evidence="1">Uncharacterized protein</fullName>
    </submittedName>
</protein>
<dbReference type="GeneID" id="94302551"/>
<dbReference type="Proteomes" id="UP000018208">
    <property type="component" value="Unassembled WGS sequence"/>
</dbReference>
<gene>
    <name evidence="1" type="ORF">SS50377_28528</name>
</gene>
<accession>A0A9P8LK77</accession>
<sequence length="214" mass="24592">MVSFQLWFISDFGAEVDVYKFLRQYAQYKEGRACVVNLDWILGCCRFGMVRIEYIVLYKLSVSILRCIQTHFRDFTLAMRCNGLEQLRIGIGVCYHRKVAWFYKISEGLSWNSACIRQVVCRKIIRCISRNDLQAVKQFLKMGSVAGQGAFAELLVEKMEKLQSIDQFSGGTVRDCGKLQRQNGKISWVKLIHAVYYVLQQLIASGDLQGNIFG</sequence>
<dbReference type="RefSeq" id="XP_067760347.1">
    <property type="nucleotide sequence ID" value="XM_067912290.1"/>
</dbReference>
<organism evidence="1 2">
    <name type="scientific">Spironucleus salmonicida</name>
    <dbReference type="NCBI Taxonomy" id="348837"/>
    <lineage>
        <taxon>Eukaryota</taxon>
        <taxon>Metamonada</taxon>
        <taxon>Diplomonadida</taxon>
        <taxon>Hexamitidae</taxon>
        <taxon>Hexamitinae</taxon>
        <taxon>Spironucleus</taxon>
    </lineage>
</organism>
<reference evidence="1 2" key="1">
    <citation type="journal article" date="2014" name="PLoS Genet.">
        <title>The Genome of Spironucleus salmonicida Highlights a Fish Pathogen Adapted to Fluctuating Environments.</title>
        <authorList>
            <person name="Xu F."/>
            <person name="Jerlstrom-Hultqvist J."/>
            <person name="Einarsson E."/>
            <person name="Astvaldsson A."/>
            <person name="Svard S.G."/>
            <person name="Andersson J.O."/>
        </authorList>
    </citation>
    <scope>NUCLEOTIDE SEQUENCE [LARGE SCALE GENOMIC DNA]</scope>
    <source>
        <strain evidence="1 2">ATCC 50377</strain>
    </source>
</reference>
<keyword evidence="2" id="KW-1185">Reference proteome</keyword>
<evidence type="ECO:0000313" key="2">
    <source>
        <dbReference type="Proteomes" id="UP000018208"/>
    </source>
</evidence>
<name>A0A9P8LK77_9EUKA</name>
<dbReference type="EMBL" id="AUWU02000009">
    <property type="protein sequence ID" value="KAH0569574.1"/>
    <property type="molecule type" value="Genomic_DNA"/>
</dbReference>
<dbReference type="KEGG" id="ssao:94302551"/>
<evidence type="ECO:0000313" key="1">
    <source>
        <dbReference type="EMBL" id="KAH0569574.1"/>
    </source>
</evidence>
<dbReference type="AlphaFoldDB" id="A0A9P8LK77"/>
<proteinExistence type="predicted"/>